<organism evidence="1 2">
    <name type="scientific">Ancylostoma caninum</name>
    <name type="common">Dog hookworm</name>
    <dbReference type="NCBI Taxonomy" id="29170"/>
    <lineage>
        <taxon>Eukaryota</taxon>
        <taxon>Metazoa</taxon>
        <taxon>Ecdysozoa</taxon>
        <taxon>Nematoda</taxon>
        <taxon>Chromadorea</taxon>
        <taxon>Rhabditida</taxon>
        <taxon>Rhabditina</taxon>
        <taxon>Rhabditomorpha</taxon>
        <taxon>Strongyloidea</taxon>
        <taxon>Ancylostomatidae</taxon>
        <taxon>Ancylostomatinae</taxon>
        <taxon>Ancylostoma</taxon>
    </lineage>
</organism>
<dbReference type="GO" id="GO:0000132">
    <property type="term" value="P:establishment of mitotic spindle orientation"/>
    <property type="evidence" value="ECO:0007669"/>
    <property type="project" value="TreeGrafter"/>
</dbReference>
<dbReference type="GO" id="GO:0009786">
    <property type="term" value="P:regulation of asymmetric cell division"/>
    <property type="evidence" value="ECO:0007669"/>
    <property type="project" value="TreeGrafter"/>
</dbReference>
<dbReference type="OrthoDB" id="5796379at2759"/>
<dbReference type="GO" id="GO:0045179">
    <property type="term" value="C:apical cortex"/>
    <property type="evidence" value="ECO:0007669"/>
    <property type="project" value="TreeGrafter"/>
</dbReference>
<comment type="caution">
    <text evidence="1">The sequence shown here is derived from an EMBL/GenBank/DDBJ whole genome shotgun (WGS) entry which is preliminary data.</text>
</comment>
<dbReference type="GO" id="GO:0045176">
    <property type="term" value="P:apical protein localization"/>
    <property type="evidence" value="ECO:0007669"/>
    <property type="project" value="TreeGrafter"/>
</dbReference>
<dbReference type="PANTHER" id="PTHR21386">
    <property type="entry name" value="INSCUTEABLE"/>
    <property type="match status" value="1"/>
</dbReference>
<evidence type="ECO:0000313" key="2">
    <source>
        <dbReference type="Proteomes" id="UP000252519"/>
    </source>
</evidence>
<accession>A0A368FE03</accession>
<proteinExistence type="predicted"/>
<dbReference type="EMBL" id="JOJR01002135">
    <property type="protein sequence ID" value="RCN29100.1"/>
    <property type="molecule type" value="Genomic_DNA"/>
</dbReference>
<evidence type="ECO:0000313" key="1">
    <source>
        <dbReference type="EMBL" id="RCN29100.1"/>
    </source>
</evidence>
<dbReference type="PANTHER" id="PTHR21386:SF0">
    <property type="entry name" value="PROTEIN INSCUTEABLE HOMOLOG"/>
    <property type="match status" value="1"/>
</dbReference>
<dbReference type="InterPro" id="IPR039921">
    <property type="entry name" value="Inscuteable"/>
</dbReference>
<sequence>MDHILRTASSIYSLLSGPSDPSTAKDLLTKTTAFIQIIEASPCAQHLPKYDTNVVKLQVNELQRDAAEAGLPLTITNYFTIVLRKMIEQVLQIFCKIITRYLTECGNKDRLVVIALEHLIHLVLFGDELCLEAIQCGGLHSVLKLVRQTSTPPDTCRLLLRALAVLCGVSKGCLSLLAGGNGYEHSYPFPRKFFSDILIQYLYSPTYYPQA</sequence>
<dbReference type="AlphaFoldDB" id="A0A368FE03"/>
<protein>
    <submittedName>
        <fullName evidence="1">Uncharacterized protein</fullName>
    </submittedName>
</protein>
<name>A0A368FE03_ANCCA</name>
<dbReference type="STRING" id="29170.A0A368FE03"/>
<gene>
    <name evidence="1" type="ORF">ANCCAN_25148</name>
</gene>
<keyword evidence="2" id="KW-1185">Reference proteome</keyword>
<dbReference type="Proteomes" id="UP000252519">
    <property type="component" value="Unassembled WGS sequence"/>
</dbReference>
<reference evidence="1 2" key="1">
    <citation type="submission" date="2014-10" db="EMBL/GenBank/DDBJ databases">
        <title>Draft genome of the hookworm Ancylostoma caninum.</title>
        <authorList>
            <person name="Mitreva M."/>
        </authorList>
    </citation>
    <scope>NUCLEOTIDE SEQUENCE [LARGE SCALE GENOMIC DNA]</scope>
    <source>
        <strain evidence="1 2">Baltimore</strain>
    </source>
</reference>
<dbReference type="GO" id="GO:0008093">
    <property type="term" value="F:cytoskeletal anchor activity"/>
    <property type="evidence" value="ECO:0007669"/>
    <property type="project" value="TreeGrafter"/>
</dbReference>
<dbReference type="GO" id="GO:0008356">
    <property type="term" value="P:asymmetric cell division"/>
    <property type="evidence" value="ECO:0007669"/>
    <property type="project" value="InterPro"/>
</dbReference>